<sequence length="169" mass="18332">MDTRLLAVLSKGLMHSTRRSTDYYAKPAAFSKAIRLSIAQATLVNASQTSHEITRKRSHPPGRRLRNADRAVQRYRGSNQRSPASSTLPSSPGRRPPRSNTPPSVQTNLSIRIPHAGTLGTPSSASTSIPPDVHTPSAQKARPYQYTVFPAPPLHGPTIRPIPSSPPFS</sequence>
<feature type="compositionally biased region" description="Basic residues" evidence="1">
    <location>
        <begin position="54"/>
        <end position="65"/>
    </location>
</feature>
<reference evidence="2" key="1">
    <citation type="journal article" date="2020" name="Stud. Mycol.">
        <title>101 Dothideomycetes genomes: a test case for predicting lifestyles and emergence of pathogens.</title>
        <authorList>
            <person name="Haridas S."/>
            <person name="Albert R."/>
            <person name="Binder M."/>
            <person name="Bloem J."/>
            <person name="Labutti K."/>
            <person name="Salamov A."/>
            <person name="Andreopoulos B."/>
            <person name="Baker S."/>
            <person name="Barry K."/>
            <person name="Bills G."/>
            <person name="Bluhm B."/>
            <person name="Cannon C."/>
            <person name="Castanera R."/>
            <person name="Culley D."/>
            <person name="Daum C."/>
            <person name="Ezra D."/>
            <person name="Gonzalez J."/>
            <person name="Henrissat B."/>
            <person name="Kuo A."/>
            <person name="Liang C."/>
            <person name="Lipzen A."/>
            <person name="Lutzoni F."/>
            <person name="Magnuson J."/>
            <person name="Mondo S."/>
            <person name="Nolan M."/>
            <person name="Ohm R."/>
            <person name="Pangilinan J."/>
            <person name="Park H.-J."/>
            <person name="Ramirez L."/>
            <person name="Alfaro M."/>
            <person name="Sun H."/>
            <person name="Tritt A."/>
            <person name="Yoshinaga Y."/>
            <person name="Zwiers L.-H."/>
            <person name="Turgeon B."/>
            <person name="Goodwin S."/>
            <person name="Spatafora J."/>
            <person name="Crous P."/>
            <person name="Grigoriev I."/>
        </authorList>
    </citation>
    <scope>NUCLEOTIDE SEQUENCE</scope>
    <source>
        <strain evidence="2">CBS 379.55</strain>
    </source>
</reference>
<gene>
    <name evidence="2" type="ORF">EI97DRAFT_439226</name>
</gene>
<dbReference type="RefSeq" id="XP_033657702.1">
    <property type="nucleotide sequence ID" value="XM_033799548.1"/>
</dbReference>
<dbReference type="EMBL" id="ML986485">
    <property type="protein sequence ID" value="KAF2280164.1"/>
    <property type="molecule type" value="Genomic_DNA"/>
</dbReference>
<protein>
    <submittedName>
        <fullName evidence="2">Uncharacterized protein</fullName>
    </submittedName>
</protein>
<proteinExistence type="predicted"/>
<feature type="compositionally biased region" description="Polar residues" evidence="1">
    <location>
        <begin position="120"/>
        <end position="129"/>
    </location>
</feature>
<accession>A0A6A6JVB6</accession>
<evidence type="ECO:0000313" key="2">
    <source>
        <dbReference type="EMBL" id="KAF2280164.1"/>
    </source>
</evidence>
<dbReference type="AlphaFoldDB" id="A0A6A6JVB6"/>
<dbReference type="Proteomes" id="UP000800097">
    <property type="component" value="Unassembled WGS sequence"/>
</dbReference>
<name>A0A6A6JVB6_WESOR</name>
<evidence type="ECO:0000256" key="1">
    <source>
        <dbReference type="SAM" id="MobiDB-lite"/>
    </source>
</evidence>
<keyword evidence="3" id="KW-1185">Reference proteome</keyword>
<evidence type="ECO:0000313" key="3">
    <source>
        <dbReference type="Proteomes" id="UP000800097"/>
    </source>
</evidence>
<feature type="region of interest" description="Disordered" evidence="1">
    <location>
        <begin position="46"/>
        <end position="169"/>
    </location>
</feature>
<dbReference type="GeneID" id="54552723"/>
<organism evidence="2 3">
    <name type="scientific">Westerdykella ornata</name>
    <dbReference type="NCBI Taxonomy" id="318751"/>
    <lineage>
        <taxon>Eukaryota</taxon>
        <taxon>Fungi</taxon>
        <taxon>Dikarya</taxon>
        <taxon>Ascomycota</taxon>
        <taxon>Pezizomycotina</taxon>
        <taxon>Dothideomycetes</taxon>
        <taxon>Pleosporomycetidae</taxon>
        <taxon>Pleosporales</taxon>
        <taxon>Sporormiaceae</taxon>
        <taxon>Westerdykella</taxon>
    </lineage>
</organism>